<evidence type="ECO:0000256" key="1">
    <source>
        <dbReference type="ARBA" id="ARBA00023015"/>
    </source>
</evidence>
<dbReference type="InterPro" id="IPR016032">
    <property type="entry name" value="Sig_transdc_resp-reg_C-effctor"/>
</dbReference>
<evidence type="ECO:0000259" key="5">
    <source>
        <dbReference type="PROSITE" id="PS51755"/>
    </source>
</evidence>
<dbReference type="SUPFAM" id="SSF46894">
    <property type="entry name" value="C-terminal effector domain of the bipartite response regulators"/>
    <property type="match status" value="1"/>
</dbReference>
<name>A0ABS4CN05_9ENTE</name>
<proteinExistence type="predicted"/>
<keyword evidence="2 4" id="KW-0238">DNA-binding</keyword>
<evidence type="ECO:0000256" key="4">
    <source>
        <dbReference type="PROSITE-ProRule" id="PRU01091"/>
    </source>
</evidence>
<keyword evidence="1" id="KW-0805">Transcription regulation</keyword>
<protein>
    <submittedName>
        <fullName evidence="6">Response regulator transcription factor</fullName>
    </submittedName>
</protein>
<dbReference type="CDD" id="cd00383">
    <property type="entry name" value="trans_reg_C"/>
    <property type="match status" value="1"/>
</dbReference>
<gene>
    <name evidence="6" type="ORF">I6N96_16425</name>
</gene>
<dbReference type="InterPro" id="IPR036388">
    <property type="entry name" value="WH-like_DNA-bd_sf"/>
</dbReference>
<dbReference type="Proteomes" id="UP000673375">
    <property type="component" value="Unassembled WGS sequence"/>
</dbReference>
<evidence type="ECO:0000313" key="7">
    <source>
        <dbReference type="Proteomes" id="UP000673375"/>
    </source>
</evidence>
<dbReference type="SMART" id="SM00862">
    <property type="entry name" value="Trans_reg_C"/>
    <property type="match status" value="1"/>
</dbReference>
<evidence type="ECO:0000256" key="3">
    <source>
        <dbReference type="ARBA" id="ARBA00023163"/>
    </source>
</evidence>
<dbReference type="InterPro" id="IPR001867">
    <property type="entry name" value="OmpR/PhoB-type_DNA-bd"/>
</dbReference>
<dbReference type="Pfam" id="PF00486">
    <property type="entry name" value="Trans_reg_C"/>
    <property type="match status" value="1"/>
</dbReference>
<comment type="caution">
    <text evidence="6">The sequence shown here is derived from an EMBL/GenBank/DDBJ whole genome shotgun (WGS) entry which is preliminary data.</text>
</comment>
<dbReference type="Gene3D" id="1.10.10.10">
    <property type="entry name" value="Winged helix-like DNA-binding domain superfamily/Winged helix DNA-binding domain"/>
    <property type="match status" value="1"/>
</dbReference>
<accession>A0ABS4CN05</accession>
<keyword evidence="3" id="KW-0804">Transcription</keyword>
<evidence type="ECO:0000313" key="6">
    <source>
        <dbReference type="EMBL" id="MBP1047878.1"/>
    </source>
</evidence>
<sequence length="232" mass="26829">MYNIGINLVNEKFENTYVNTINKSECNLSLVDEKDIEEVIDDLDGVVLKENTSQNIGEICELIIKIKKMSNSFIWIFCDEPVDVQKIIYLQLGADGIFTKDNSPEEMSLSMNNSLKRYQKINTIEDICEEKEEGGLKLINHNLSVRPSGRSEEIPLTRLEFQLMRLLYENHSKGVSYKDIYEEIWQAPYENNKYKYKVANLVFHLRVKLENGGAKPSIIRTVRSKGYMLSES</sequence>
<feature type="DNA-binding region" description="OmpR/PhoB-type" evidence="4">
    <location>
        <begin position="128"/>
        <end position="231"/>
    </location>
</feature>
<dbReference type="PROSITE" id="PS51755">
    <property type="entry name" value="OMPR_PHOB"/>
    <property type="match status" value="1"/>
</dbReference>
<reference evidence="6 7" key="1">
    <citation type="submission" date="2020-12" db="EMBL/GenBank/DDBJ databases">
        <title>Vagococcus allomyrinae sp. nov. and Enterococcus lavae sp. nov., isolated from the larvae of Allomyrina dichotoma.</title>
        <authorList>
            <person name="Lee S.D."/>
        </authorList>
    </citation>
    <scope>NUCLEOTIDE SEQUENCE [LARGE SCALE GENOMIC DNA]</scope>
    <source>
        <strain evidence="6 7">BWM-S5</strain>
    </source>
</reference>
<organism evidence="6 7">
    <name type="scientific">Enterococcus larvae</name>
    <dbReference type="NCBI Taxonomy" id="2794352"/>
    <lineage>
        <taxon>Bacteria</taxon>
        <taxon>Bacillati</taxon>
        <taxon>Bacillota</taxon>
        <taxon>Bacilli</taxon>
        <taxon>Lactobacillales</taxon>
        <taxon>Enterococcaceae</taxon>
        <taxon>Enterococcus</taxon>
    </lineage>
</organism>
<dbReference type="EMBL" id="JAEDXU010000010">
    <property type="protein sequence ID" value="MBP1047878.1"/>
    <property type="molecule type" value="Genomic_DNA"/>
</dbReference>
<dbReference type="RefSeq" id="WP_209558655.1">
    <property type="nucleotide sequence ID" value="NZ_JAEDXU010000010.1"/>
</dbReference>
<keyword evidence="7" id="KW-1185">Reference proteome</keyword>
<evidence type="ECO:0000256" key="2">
    <source>
        <dbReference type="ARBA" id="ARBA00023125"/>
    </source>
</evidence>
<feature type="domain" description="OmpR/PhoB-type" evidence="5">
    <location>
        <begin position="128"/>
        <end position="231"/>
    </location>
</feature>